<comment type="caution">
    <text evidence="1">The sequence shown here is derived from an EMBL/GenBank/DDBJ whole genome shotgun (WGS) entry which is preliminary data.</text>
</comment>
<proteinExistence type="predicted"/>
<reference evidence="1 2" key="1">
    <citation type="submission" date="2018-06" db="EMBL/GenBank/DDBJ databases">
        <title>Extensive metabolic versatility and redundancy in microbially diverse, dynamic hydrothermal sediments.</title>
        <authorList>
            <person name="Dombrowski N."/>
            <person name="Teske A."/>
            <person name="Baker B.J."/>
        </authorList>
    </citation>
    <scope>NUCLEOTIDE SEQUENCE [LARGE SCALE GENOMIC DNA]</scope>
    <source>
        <strain evidence="1">B7_G13</strain>
    </source>
</reference>
<organism evidence="1 2">
    <name type="scientific">Aerophobetes bacterium</name>
    <dbReference type="NCBI Taxonomy" id="2030807"/>
    <lineage>
        <taxon>Bacteria</taxon>
        <taxon>Candidatus Aerophobota</taxon>
    </lineage>
</organism>
<gene>
    <name evidence="1" type="ORF">DRZ78_00035</name>
</gene>
<evidence type="ECO:0000313" key="1">
    <source>
        <dbReference type="EMBL" id="RLE08949.1"/>
    </source>
</evidence>
<evidence type="ECO:0008006" key="3">
    <source>
        <dbReference type="Google" id="ProtNLM"/>
    </source>
</evidence>
<dbReference type="Proteomes" id="UP000277457">
    <property type="component" value="Unassembled WGS sequence"/>
</dbReference>
<dbReference type="EMBL" id="QMPY01000001">
    <property type="protein sequence ID" value="RLE08949.1"/>
    <property type="molecule type" value="Genomic_DNA"/>
</dbReference>
<sequence>MVVAEVFEGVSFIMEAVTFVQFILEESIQTNQLALFMAIKQRKYSIARECLDLLENKLIYDLEETNNKAGWLAPYSSGAFRDFIRASKQSVKVYKEILKV</sequence>
<dbReference type="AlphaFoldDB" id="A0A662D7E3"/>
<evidence type="ECO:0000313" key="2">
    <source>
        <dbReference type="Proteomes" id="UP000277457"/>
    </source>
</evidence>
<name>A0A662D7E3_UNCAE</name>
<accession>A0A662D7E3</accession>
<protein>
    <recommendedName>
        <fullName evidence="3">HEPN domain-containing protein</fullName>
    </recommendedName>
</protein>